<sequence>MDKTLPESPDTPDPLLEDRYIVPGLVRGLRALAAFSPDRQEMTLADLARELGLSRSAAFRTAYTLAQMGFLLQEPRSKAYSLGPAVLRLGYGYMATRELVELALPEIERLRDETDWSTHLGVRDGDRVLYMLRCPSRLGMGSIVHVGSRLPAAVTTMGRVLLGDVDEQTLIALYRDRVAGPGRGLADIRAQWERDRGATTVEQIGSFEAGIASVAAPVHDMSGRVIAAINATRGTEDSGPIPDDVRAAVRACGHRISALLGGE</sequence>
<evidence type="ECO:0000313" key="6">
    <source>
        <dbReference type="EMBL" id="GHG91521.1"/>
    </source>
</evidence>
<proteinExistence type="predicted"/>
<dbReference type="InterPro" id="IPR029016">
    <property type="entry name" value="GAF-like_dom_sf"/>
</dbReference>
<dbReference type="GO" id="GO:0045892">
    <property type="term" value="P:negative regulation of DNA-templated transcription"/>
    <property type="evidence" value="ECO:0007669"/>
    <property type="project" value="TreeGrafter"/>
</dbReference>
<dbReference type="SUPFAM" id="SSF46785">
    <property type="entry name" value="Winged helix' DNA-binding domain"/>
    <property type="match status" value="1"/>
</dbReference>
<dbReference type="PROSITE" id="PS51077">
    <property type="entry name" value="HTH_ICLR"/>
    <property type="match status" value="1"/>
</dbReference>
<dbReference type="InterPro" id="IPR014757">
    <property type="entry name" value="Tscrpt_reg_IclR_C"/>
</dbReference>
<dbReference type="PROSITE" id="PS51078">
    <property type="entry name" value="ICLR_ED"/>
    <property type="match status" value="1"/>
</dbReference>
<accession>A0A8J3H648</accession>
<dbReference type="RefSeq" id="WP_051312341.1">
    <property type="nucleotide sequence ID" value="NZ_BNAP01000008.1"/>
</dbReference>
<dbReference type="Gene3D" id="3.30.450.40">
    <property type="match status" value="1"/>
</dbReference>
<keyword evidence="3" id="KW-0804">Transcription</keyword>
<evidence type="ECO:0000259" key="4">
    <source>
        <dbReference type="PROSITE" id="PS51077"/>
    </source>
</evidence>
<reference evidence="6" key="2">
    <citation type="submission" date="2020-09" db="EMBL/GenBank/DDBJ databases">
        <authorList>
            <person name="Sun Q."/>
            <person name="Zhou Y."/>
        </authorList>
    </citation>
    <scope>NUCLEOTIDE SEQUENCE</scope>
    <source>
        <strain evidence="6">CGMCC 1.7081</strain>
    </source>
</reference>
<evidence type="ECO:0000256" key="3">
    <source>
        <dbReference type="ARBA" id="ARBA00023163"/>
    </source>
</evidence>
<keyword evidence="2" id="KW-0238">DNA-binding</keyword>
<gene>
    <name evidence="6" type="ORF">GCM10010961_22820</name>
</gene>
<dbReference type="AlphaFoldDB" id="A0A8J3H648"/>
<dbReference type="GO" id="GO:0003677">
    <property type="term" value="F:DNA binding"/>
    <property type="evidence" value="ECO:0007669"/>
    <property type="project" value="UniProtKB-KW"/>
</dbReference>
<dbReference type="InterPro" id="IPR036388">
    <property type="entry name" value="WH-like_DNA-bd_sf"/>
</dbReference>
<dbReference type="Pfam" id="PF09339">
    <property type="entry name" value="HTH_IclR"/>
    <property type="match status" value="1"/>
</dbReference>
<feature type="domain" description="IclR-ED" evidence="5">
    <location>
        <begin position="85"/>
        <end position="262"/>
    </location>
</feature>
<evidence type="ECO:0000256" key="2">
    <source>
        <dbReference type="ARBA" id="ARBA00023125"/>
    </source>
</evidence>
<evidence type="ECO:0000256" key="1">
    <source>
        <dbReference type="ARBA" id="ARBA00023015"/>
    </source>
</evidence>
<protein>
    <submittedName>
        <fullName evidence="6">Transcriptional regulator</fullName>
    </submittedName>
</protein>
<dbReference type="PANTHER" id="PTHR30136:SF34">
    <property type="entry name" value="TRANSCRIPTIONAL REGULATOR"/>
    <property type="match status" value="1"/>
</dbReference>
<reference evidence="6" key="1">
    <citation type="journal article" date="2014" name="Int. J. Syst. Evol. Microbiol.">
        <title>Complete genome sequence of Corynebacterium casei LMG S-19264T (=DSM 44701T), isolated from a smear-ripened cheese.</title>
        <authorList>
            <consortium name="US DOE Joint Genome Institute (JGI-PGF)"/>
            <person name="Walter F."/>
            <person name="Albersmeier A."/>
            <person name="Kalinowski J."/>
            <person name="Ruckert C."/>
        </authorList>
    </citation>
    <scope>NUCLEOTIDE SEQUENCE</scope>
    <source>
        <strain evidence="6">CGMCC 1.7081</strain>
    </source>
</reference>
<dbReference type="InterPro" id="IPR005471">
    <property type="entry name" value="Tscrpt_reg_IclR_N"/>
</dbReference>
<keyword evidence="1" id="KW-0805">Transcription regulation</keyword>
<dbReference type="GO" id="GO:0003700">
    <property type="term" value="F:DNA-binding transcription factor activity"/>
    <property type="evidence" value="ECO:0007669"/>
    <property type="project" value="TreeGrafter"/>
</dbReference>
<dbReference type="InterPro" id="IPR036390">
    <property type="entry name" value="WH_DNA-bd_sf"/>
</dbReference>
<organism evidence="6 7">
    <name type="scientific">Pseudodonghicola xiamenensis</name>
    <dbReference type="NCBI Taxonomy" id="337702"/>
    <lineage>
        <taxon>Bacteria</taxon>
        <taxon>Pseudomonadati</taxon>
        <taxon>Pseudomonadota</taxon>
        <taxon>Alphaproteobacteria</taxon>
        <taxon>Rhodobacterales</taxon>
        <taxon>Paracoccaceae</taxon>
        <taxon>Pseudodonghicola</taxon>
    </lineage>
</organism>
<dbReference type="InterPro" id="IPR050707">
    <property type="entry name" value="HTH_MetabolicPath_Reg"/>
</dbReference>
<dbReference type="Gene3D" id="1.10.10.10">
    <property type="entry name" value="Winged helix-like DNA-binding domain superfamily/Winged helix DNA-binding domain"/>
    <property type="match status" value="1"/>
</dbReference>
<dbReference type="Pfam" id="PF01614">
    <property type="entry name" value="IclR_C"/>
    <property type="match status" value="1"/>
</dbReference>
<dbReference type="SUPFAM" id="SSF55781">
    <property type="entry name" value="GAF domain-like"/>
    <property type="match status" value="1"/>
</dbReference>
<comment type="caution">
    <text evidence="6">The sequence shown here is derived from an EMBL/GenBank/DDBJ whole genome shotgun (WGS) entry which is preliminary data.</text>
</comment>
<dbReference type="PANTHER" id="PTHR30136">
    <property type="entry name" value="HELIX-TURN-HELIX TRANSCRIPTIONAL REGULATOR, ICLR FAMILY"/>
    <property type="match status" value="1"/>
</dbReference>
<evidence type="ECO:0000259" key="5">
    <source>
        <dbReference type="PROSITE" id="PS51078"/>
    </source>
</evidence>
<dbReference type="SMART" id="SM00346">
    <property type="entry name" value="HTH_ICLR"/>
    <property type="match status" value="1"/>
</dbReference>
<name>A0A8J3H648_9RHOB</name>
<feature type="domain" description="HTH iclR-type" evidence="4">
    <location>
        <begin position="22"/>
        <end position="84"/>
    </location>
</feature>
<dbReference type="EMBL" id="BNAP01000008">
    <property type="protein sequence ID" value="GHG91521.1"/>
    <property type="molecule type" value="Genomic_DNA"/>
</dbReference>
<keyword evidence="7" id="KW-1185">Reference proteome</keyword>
<evidence type="ECO:0000313" key="7">
    <source>
        <dbReference type="Proteomes" id="UP000611500"/>
    </source>
</evidence>
<dbReference type="Proteomes" id="UP000611500">
    <property type="component" value="Unassembled WGS sequence"/>
</dbReference>